<dbReference type="InterPro" id="IPR000620">
    <property type="entry name" value="EamA_dom"/>
</dbReference>
<keyword evidence="2 5" id="KW-0812">Transmembrane</keyword>
<feature type="transmembrane region" description="Helical" evidence="5">
    <location>
        <begin position="150"/>
        <end position="172"/>
    </location>
</feature>
<protein>
    <submittedName>
        <fullName evidence="7">Putative Integral membrane protein</fullName>
    </submittedName>
</protein>
<evidence type="ECO:0000256" key="4">
    <source>
        <dbReference type="ARBA" id="ARBA00023136"/>
    </source>
</evidence>
<feature type="domain" description="EamA" evidence="6">
    <location>
        <begin position="10"/>
        <end position="138"/>
    </location>
</feature>
<proteinExistence type="predicted"/>
<accession>A0A380T9S3</accession>
<feature type="transmembrane region" description="Helical" evidence="5">
    <location>
        <begin position="37"/>
        <end position="55"/>
    </location>
</feature>
<dbReference type="InterPro" id="IPR037185">
    <property type="entry name" value="EmrE-like"/>
</dbReference>
<feature type="transmembrane region" description="Helical" evidence="5">
    <location>
        <begin position="184"/>
        <end position="203"/>
    </location>
</feature>
<keyword evidence="3 5" id="KW-1133">Transmembrane helix</keyword>
<comment type="subcellular location">
    <subcellularLocation>
        <location evidence="1">Membrane</location>
        <topology evidence="1">Multi-pass membrane protein</topology>
    </subcellularLocation>
</comment>
<sequence length="296" mass="31575">MTATTRPRAVGLLCLVIALWGANWPIMKVGLVDMPPLTFAAVRLLLATLTLFVISPRRLKLPAARDLPVVLSVGLLQLFAFMLCMYLALMVVPAGRSAILAYTTPIWVVPMATLWLGERMTPLKALALAIGLAGIGVLFNPAALDWTSRAVLIGNGLLLAAAAAWAITIVHVRGRRWQATPYQLLPWQMLLATLASGWVAFAFEGDATTHWTPRLIVILLYNGILASAFCSWAFNEVARSLPATTTSLGSLGVPVIGLLASAAWLGEPLAPSTVLGLVLILSAVALLVRQEIGARS</sequence>
<feature type="transmembrane region" description="Helical" evidence="5">
    <location>
        <begin position="270"/>
        <end position="288"/>
    </location>
</feature>
<feature type="transmembrane region" description="Helical" evidence="5">
    <location>
        <begin position="246"/>
        <end position="264"/>
    </location>
</feature>
<evidence type="ECO:0000256" key="1">
    <source>
        <dbReference type="ARBA" id="ARBA00004141"/>
    </source>
</evidence>
<dbReference type="InterPro" id="IPR050638">
    <property type="entry name" value="AA-Vitamin_Transporters"/>
</dbReference>
<reference evidence="7" key="1">
    <citation type="submission" date="2018-07" db="EMBL/GenBank/DDBJ databases">
        <authorList>
            <person name="Quirk P.G."/>
            <person name="Krulwich T.A."/>
        </authorList>
    </citation>
    <scope>NUCLEOTIDE SEQUENCE</scope>
</reference>
<keyword evidence="4 5" id="KW-0472">Membrane</keyword>
<dbReference type="EMBL" id="UIDG01000037">
    <property type="protein sequence ID" value="SUS04417.1"/>
    <property type="molecule type" value="Genomic_DNA"/>
</dbReference>
<organism evidence="7">
    <name type="scientific">metagenome</name>
    <dbReference type="NCBI Taxonomy" id="256318"/>
    <lineage>
        <taxon>unclassified sequences</taxon>
        <taxon>metagenomes</taxon>
    </lineage>
</organism>
<feature type="domain" description="EamA" evidence="6">
    <location>
        <begin position="153"/>
        <end position="288"/>
    </location>
</feature>
<dbReference type="GO" id="GO:0016020">
    <property type="term" value="C:membrane"/>
    <property type="evidence" value="ECO:0007669"/>
    <property type="project" value="UniProtKB-SubCell"/>
</dbReference>
<dbReference type="PANTHER" id="PTHR32322">
    <property type="entry name" value="INNER MEMBRANE TRANSPORTER"/>
    <property type="match status" value="1"/>
</dbReference>
<name>A0A380T9S3_9ZZZZ</name>
<dbReference type="AlphaFoldDB" id="A0A380T9S3"/>
<evidence type="ECO:0000259" key="6">
    <source>
        <dbReference type="Pfam" id="PF00892"/>
    </source>
</evidence>
<feature type="transmembrane region" description="Helical" evidence="5">
    <location>
        <begin position="98"/>
        <end position="116"/>
    </location>
</feature>
<gene>
    <name evidence="7" type="ORF">DF3PB_1310005</name>
</gene>
<evidence type="ECO:0000313" key="7">
    <source>
        <dbReference type="EMBL" id="SUS04417.1"/>
    </source>
</evidence>
<evidence type="ECO:0000256" key="5">
    <source>
        <dbReference type="SAM" id="Phobius"/>
    </source>
</evidence>
<evidence type="ECO:0000256" key="3">
    <source>
        <dbReference type="ARBA" id="ARBA00022989"/>
    </source>
</evidence>
<dbReference type="SUPFAM" id="SSF103481">
    <property type="entry name" value="Multidrug resistance efflux transporter EmrE"/>
    <property type="match status" value="2"/>
</dbReference>
<dbReference type="PANTHER" id="PTHR32322:SF2">
    <property type="entry name" value="EAMA DOMAIN-CONTAINING PROTEIN"/>
    <property type="match status" value="1"/>
</dbReference>
<dbReference type="Pfam" id="PF00892">
    <property type="entry name" value="EamA"/>
    <property type="match status" value="2"/>
</dbReference>
<feature type="transmembrane region" description="Helical" evidence="5">
    <location>
        <begin position="215"/>
        <end position="234"/>
    </location>
</feature>
<feature type="transmembrane region" description="Helical" evidence="5">
    <location>
        <begin position="67"/>
        <end position="92"/>
    </location>
</feature>
<feature type="transmembrane region" description="Helical" evidence="5">
    <location>
        <begin position="123"/>
        <end position="144"/>
    </location>
</feature>
<evidence type="ECO:0000256" key="2">
    <source>
        <dbReference type="ARBA" id="ARBA00022692"/>
    </source>
</evidence>